<reference evidence="16" key="1">
    <citation type="submission" date="2025-08" db="UniProtKB">
        <authorList>
            <consortium name="Ensembl"/>
        </authorList>
    </citation>
    <scope>IDENTIFICATION</scope>
</reference>
<evidence type="ECO:0000256" key="5">
    <source>
        <dbReference type="ARBA" id="ARBA00022729"/>
    </source>
</evidence>
<evidence type="ECO:0000256" key="1">
    <source>
        <dbReference type="ARBA" id="ARBA00004613"/>
    </source>
</evidence>
<keyword evidence="9" id="KW-0497">Mitogen</keyword>
<dbReference type="InterPro" id="IPR029034">
    <property type="entry name" value="Cystine-knot_cytokine"/>
</dbReference>
<dbReference type="Gene3D" id="2.10.90.10">
    <property type="entry name" value="Cystine-knot cytokines"/>
    <property type="match status" value="1"/>
</dbReference>
<evidence type="ECO:0000313" key="16">
    <source>
        <dbReference type="Ensembl" id="ENSEBUP00000009566.1"/>
    </source>
</evidence>
<feature type="signal peptide" evidence="14">
    <location>
        <begin position="1"/>
        <end position="19"/>
    </location>
</feature>
<accession>A0A8C4Q3R1</accession>
<dbReference type="PANTHER" id="PTHR11633:SF3">
    <property type="entry name" value="PLATELET-DERIVED GROWTH FACTOR SUBUNIT A"/>
    <property type="match status" value="1"/>
</dbReference>
<evidence type="ECO:0000256" key="3">
    <source>
        <dbReference type="ARBA" id="ARBA00022473"/>
    </source>
</evidence>
<reference evidence="16" key="2">
    <citation type="submission" date="2025-09" db="UniProtKB">
        <authorList>
            <consortium name="Ensembl"/>
        </authorList>
    </citation>
    <scope>IDENTIFICATION</scope>
</reference>
<dbReference type="GO" id="GO:0051897">
    <property type="term" value="P:positive regulation of phosphatidylinositol 3-kinase/protein kinase B signal transduction"/>
    <property type="evidence" value="ECO:0007669"/>
    <property type="project" value="TreeGrafter"/>
</dbReference>
<evidence type="ECO:0000313" key="17">
    <source>
        <dbReference type="Proteomes" id="UP000694388"/>
    </source>
</evidence>
<dbReference type="InterPro" id="IPR006782">
    <property type="entry name" value="PDGF_N"/>
</dbReference>
<dbReference type="GO" id="GO:0030335">
    <property type="term" value="P:positive regulation of cell migration"/>
    <property type="evidence" value="ECO:0007669"/>
    <property type="project" value="TreeGrafter"/>
</dbReference>
<dbReference type="InterPro" id="IPR023581">
    <property type="entry name" value="PD_growth_factor_CS"/>
</dbReference>
<dbReference type="InterPro" id="IPR000072">
    <property type="entry name" value="PDGF/VEGF_dom"/>
</dbReference>
<evidence type="ECO:0000256" key="10">
    <source>
        <dbReference type="ARBA" id="ARBA00040278"/>
    </source>
</evidence>
<evidence type="ECO:0000256" key="13">
    <source>
        <dbReference type="RuleBase" id="RU003818"/>
    </source>
</evidence>
<keyword evidence="6 13" id="KW-0339">Growth factor</keyword>
<comment type="similarity">
    <text evidence="2 13">Belongs to the PDGF/VEGF growth factor family.</text>
</comment>
<dbReference type="GO" id="GO:0070374">
    <property type="term" value="P:positive regulation of ERK1 and ERK2 cascade"/>
    <property type="evidence" value="ECO:0007669"/>
    <property type="project" value="TreeGrafter"/>
</dbReference>
<dbReference type="PANTHER" id="PTHR11633">
    <property type="entry name" value="PLATELET-DERIVED GROWTH FACTOR"/>
    <property type="match status" value="1"/>
</dbReference>
<dbReference type="Proteomes" id="UP000694388">
    <property type="component" value="Unplaced"/>
</dbReference>
<evidence type="ECO:0000256" key="9">
    <source>
        <dbReference type="ARBA" id="ARBA00023246"/>
    </source>
</evidence>
<evidence type="ECO:0000259" key="15">
    <source>
        <dbReference type="PROSITE" id="PS50278"/>
    </source>
</evidence>
<keyword evidence="8" id="KW-0325">Glycoprotein</keyword>
<dbReference type="GO" id="GO:0016020">
    <property type="term" value="C:membrane"/>
    <property type="evidence" value="ECO:0007669"/>
    <property type="project" value="InterPro"/>
</dbReference>
<keyword evidence="7" id="KW-1015">Disulfide bond</keyword>
<keyword evidence="3" id="KW-0217">Developmental protein</keyword>
<feature type="chain" id="PRO_5034120252" description="Platelet-derived growth factor subunit A" evidence="14">
    <location>
        <begin position="20"/>
        <end position="192"/>
    </location>
</feature>
<dbReference type="SUPFAM" id="SSF57501">
    <property type="entry name" value="Cystine-knot cytokines"/>
    <property type="match status" value="1"/>
</dbReference>
<dbReference type="Ensembl" id="ENSEBUT00000010092.1">
    <property type="protein sequence ID" value="ENSEBUP00000009566.1"/>
    <property type="gene ID" value="ENSEBUG00000006146.1"/>
</dbReference>
<evidence type="ECO:0000256" key="11">
    <source>
        <dbReference type="ARBA" id="ARBA00041285"/>
    </source>
</evidence>
<evidence type="ECO:0000256" key="7">
    <source>
        <dbReference type="ARBA" id="ARBA00023157"/>
    </source>
</evidence>
<dbReference type="PROSITE" id="PS00249">
    <property type="entry name" value="PDGF_1"/>
    <property type="match status" value="1"/>
</dbReference>
<keyword evidence="4" id="KW-0964">Secreted</keyword>
<dbReference type="SMART" id="SM00141">
    <property type="entry name" value="PDGF"/>
    <property type="match status" value="1"/>
</dbReference>
<evidence type="ECO:0000256" key="8">
    <source>
        <dbReference type="ARBA" id="ARBA00023180"/>
    </source>
</evidence>
<dbReference type="GO" id="GO:0051781">
    <property type="term" value="P:positive regulation of cell division"/>
    <property type="evidence" value="ECO:0007669"/>
    <property type="project" value="UniProtKB-KW"/>
</dbReference>
<dbReference type="Pfam" id="PF04692">
    <property type="entry name" value="PDGF_N"/>
    <property type="match status" value="1"/>
</dbReference>
<dbReference type="GO" id="GO:0005615">
    <property type="term" value="C:extracellular space"/>
    <property type="evidence" value="ECO:0007669"/>
    <property type="project" value="TreeGrafter"/>
</dbReference>
<dbReference type="OMA" id="NSEYREH"/>
<keyword evidence="17" id="KW-1185">Reference proteome</keyword>
<dbReference type="AlphaFoldDB" id="A0A8C4Q3R1"/>
<sequence length="192" mass="21825">MGLGMCFLLAFCYVCLVCTERSELPQEILQKLAYADIRSISDLQRLLEINTVEDAPSPRRPRSLNVLGGASVNRSHAHRMPRSIAEEAPPSLCKARPVTFEIPRWQVDATSANFLVWPPCVELRRCTGCCNTQNIRCQPSRVRHKHFKVAKIEFVKRRPLLKKAHVKLEEHLECKCGCIPGLRECRGSYGVR</sequence>
<evidence type="ECO:0000256" key="6">
    <source>
        <dbReference type="ARBA" id="ARBA00023030"/>
    </source>
</evidence>
<evidence type="ECO:0000256" key="12">
    <source>
        <dbReference type="ARBA" id="ARBA00042479"/>
    </source>
</evidence>
<keyword evidence="5 14" id="KW-0732">Signal</keyword>
<evidence type="ECO:0000256" key="2">
    <source>
        <dbReference type="ARBA" id="ARBA00006686"/>
    </source>
</evidence>
<dbReference type="GO" id="GO:0005161">
    <property type="term" value="F:platelet-derived growth factor receptor binding"/>
    <property type="evidence" value="ECO:0007669"/>
    <property type="project" value="TreeGrafter"/>
</dbReference>
<dbReference type="PROSITE" id="PS50278">
    <property type="entry name" value="PDGF_2"/>
    <property type="match status" value="1"/>
</dbReference>
<dbReference type="GeneTree" id="ENSGT00940000159039"/>
<evidence type="ECO:0000256" key="14">
    <source>
        <dbReference type="SAM" id="SignalP"/>
    </source>
</evidence>
<evidence type="ECO:0000256" key="4">
    <source>
        <dbReference type="ARBA" id="ARBA00022525"/>
    </source>
</evidence>
<dbReference type="Pfam" id="PF00341">
    <property type="entry name" value="PDGF"/>
    <property type="match status" value="1"/>
</dbReference>
<comment type="subcellular location">
    <subcellularLocation>
        <location evidence="1">Secreted</location>
    </subcellularLocation>
</comment>
<proteinExistence type="inferred from homology"/>
<name>A0A8C4Q3R1_EPTBU</name>
<dbReference type="GO" id="GO:0008083">
    <property type="term" value="F:growth factor activity"/>
    <property type="evidence" value="ECO:0007669"/>
    <property type="project" value="UniProtKB-KW"/>
</dbReference>
<dbReference type="GO" id="GO:0008284">
    <property type="term" value="P:positive regulation of cell population proliferation"/>
    <property type="evidence" value="ECO:0007669"/>
    <property type="project" value="UniProtKB-ARBA"/>
</dbReference>
<organism evidence="16 17">
    <name type="scientific">Eptatretus burgeri</name>
    <name type="common">Inshore hagfish</name>
    <dbReference type="NCBI Taxonomy" id="7764"/>
    <lineage>
        <taxon>Eukaryota</taxon>
        <taxon>Metazoa</taxon>
        <taxon>Chordata</taxon>
        <taxon>Craniata</taxon>
        <taxon>Vertebrata</taxon>
        <taxon>Cyclostomata</taxon>
        <taxon>Myxini</taxon>
        <taxon>Myxiniformes</taxon>
        <taxon>Myxinidae</taxon>
        <taxon>Eptatretinae</taxon>
        <taxon>Eptatretus</taxon>
    </lineage>
</organism>
<feature type="domain" description="Platelet-derived growth factor (PDGF) family profile" evidence="15">
    <location>
        <begin position="79"/>
        <end position="176"/>
    </location>
</feature>
<dbReference type="GO" id="GO:0048008">
    <property type="term" value="P:platelet-derived growth factor receptor signaling pathway"/>
    <property type="evidence" value="ECO:0007669"/>
    <property type="project" value="TreeGrafter"/>
</dbReference>
<protein>
    <recommendedName>
        <fullName evidence="10">Platelet-derived growth factor subunit A</fullName>
    </recommendedName>
    <alternativeName>
        <fullName evidence="12">Platelet-derived growth factor A chain</fullName>
    </alternativeName>
    <alternativeName>
        <fullName evidence="11">Platelet-derived growth factor alpha polypeptide</fullName>
    </alternativeName>
</protein>